<dbReference type="Gene3D" id="1.20.1600.10">
    <property type="entry name" value="Outer membrane efflux proteins (OEP)"/>
    <property type="match status" value="1"/>
</dbReference>
<dbReference type="PANTHER" id="PTHR30203">
    <property type="entry name" value="OUTER MEMBRANE CATION EFFLUX PROTEIN"/>
    <property type="match status" value="1"/>
</dbReference>
<sequence length="187" mass="20389">QAEEELAAQTARIGVAKAALYPKFQLNGSIGLESLRLENLPEWASRTFQLGPTISWNIFDAGAIRRRIAVENARQEQALIHYQATVLSAVEEVENTLTAYVKAETSNHSLTQAVKAATRAEQAARDRYQAGLTDFSNVLDTQRTLLSLDDKLAQSTGAVTSDLIRLYKALGGGWTKVSTKQKAAAVK</sequence>
<feature type="non-terminal residue" evidence="1">
    <location>
        <position position="1"/>
    </location>
</feature>
<dbReference type="GO" id="GO:0015562">
    <property type="term" value="F:efflux transmembrane transporter activity"/>
    <property type="evidence" value="ECO:0007669"/>
    <property type="project" value="InterPro"/>
</dbReference>
<dbReference type="EMBL" id="UOEX01000033">
    <property type="protein sequence ID" value="VAW33405.1"/>
    <property type="molecule type" value="Genomic_DNA"/>
</dbReference>
<dbReference type="Pfam" id="PF02321">
    <property type="entry name" value="OEP"/>
    <property type="match status" value="1"/>
</dbReference>
<name>A0A3B0UQP2_9ZZZZ</name>
<organism evidence="1">
    <name type="scientific">hydrothermal vent metagenome</name>
    <dbReference type="NCBI Taxonomy" id="652676"/>
    <lineage>
        <taxon>unclassified sequences</taxon>
        <taxon>metagenomes</taxon>
        <taxon>ecological metagenomes</taxon>
    </lineage>
</organism>
<dbReference type="InterPro" id="IPR003423">
    <property type="entry name" value="OMP_efflux"/>
</dbReference>
<dbReference type="PANTHER" id="PTHR30203:SF31">
    <property type="entry name" value="RND EFFLUX SYSTEM, OUTER MEMBRANE LIPOPROTEIN, NODT"/>
    <property type="match status" value="1"/>
</dbReference>
<evidence type="ECO:0000313" key="1">
    <source>
        <dbReference type="EMBL" id="VAW33405.1"/>
    </source>
</evidence>
<reference evidence="1" key="1">
    <citation type="submission" date="2018-06" db="EMBL/GenBank/DDBJ databases">
        <authorList>
            <person name="Zhirakovskaya E."/>
        </authorList>
    </citation>
    <scope>NUCLEOTIDE SEQUENCE</scope>
</reference>
<dbReference type="AlphaFoldDB" id="A0A3B0UQP2"/>
<protein>
    <submittedName>
        <fullName evidence="1">Efflux transport system, outer membrane factor (OMF) lipoprotein</fullName>
    </submittedName>
</protein>
<keyword evidence="1" id="KW-0449">Lipoprotein</keyword>
<dbReference type="SUPFAM" id="SSF56954">
    <property type="entry name" value="Outer membrane efflux proteins (OEP)"/>
    <property type="match status" value="1"/>
</dbReference>
<gene>
    <name evidence="1" type="ORF">MNBD_DELTA03-1</name>
</gene>
<accession>A0A3B0UQP2</accession>
<proteinExistence type="predicted"/>
<dbReference type="InterPro" id="IPR010131">
    <property type="entry name" value="MdtP/NodT-like"/>
</dbReference>
<dbReference type="Gene3D" id="2.20.200.10">
    <property type="entry name" value="Outer membrane efflux proteins (OEP)"/>
    <property type="match status" value="1"/>
</dbReference>